<comment type="caution">
    <text evidence="3">The sequence shown here is derived from an EMBL/GenBank/DDBJ whole genome shotgun (WGS) entry which is preliminary data.</text>
</comment>
<feature type="region of interest" description="Disordered" evidence="2">
    <location>
        <begin position="87"/>
        <end position="195"/>
    </location>
</feature>
<feature type="compositionally biased region" description="Basic and acidic residues" evidence="2">
    <location>
        <begin position="117"/>
        <end position="143"/>
    </location>
</feature>
<dbReference type="EMBL" id="CAWUPB010000351">
    <property type="protein sequence ID" value="CAK7324428.1"/>
    <property type="molecule type" value="Genomic_DNA"/>
</dbReference>
<dbReference type="Proteomes" id="UP001314170">
    <property type="component" value="Unassembled WGS sequence"/>
</dbReference>
<feature type="compositionally biased region" description="Basic and acidic residues" evidence="2">
    <location>
        <begin position="150"/>
        <end position="162"/>
    </location>
</feature>
<gene>
    <name evidence="3" type="ORF">DCAF_LOCUS2074</name>
</gene>
<proteinExistence type="predicted"/>
<sequence>MAEKDQTEIGLEIQALLLNMADCNKTIDRKFVEFLLRNKHEAEAIQAEIEALKKFQENENKRRTALTAQFHQPDESWANLEVKKEDTGGIIGFNPSGDSGYGERGEQEMSSLSGYSRETEDLKKRDSVQEESVRASREQERQRMVLGNGDNEKGSDVNKLERPVMPSSTSDIRDAEEDTKKSVPGSGEGNESKKEGYVKLTNGVKKVERLKRKKVKFVLPESSYKKLTFHTKIKEFSGKIRPLMRKFKKVQHDVEKISLVKWLNGYVKSPEDWESAKTMKATTVKLAAKLSNLLVNLMFFLSDMKEMASKFQALNSSLKWLNEDGDYIVTSRIHALLDFIDQEIRSEQRSKKLESDEGNSMTKHVDRDSNALKEGLFDENQVNQLIHQFFNEILRLENILKHQGESDTKMSLKYLSSSLESDLKECERELNKIESRMNELKALCGCNLRADDLNMDLKIELKINELWDLKEDANQTRLKKLNSS</sequence>
<name>A0AAV1QTN3_9ROSI</name>
<dbReference type="AlphaFoldDB" id="A0AAV1QTN3"/>
<evidence type="ECO:0000313" key="3">
    <source>
        <dbReference type="EMBL" id="CAK7324428.1"/>
    </source>
</evidence>
<keyword evidence="4" id="KW-1185">Reference proteome</keyword>
<evidence type="ECO:0000256" key="1">
    <source>
        <dbReference type="SAM" id="Coils"/>
    </source>
</evidence>
<keyword evidence="1" id="KW-0175">Coiled coil</keyword>
<accession>A0AAV1QTN3</accession>
<feature type="coiled-coil region" evidence="1">
    <location>
        <begin position="416"/>
        <end position="443"/>
    </location>
</feature>
<evidence type="ECO:0000313" key="4">
    <source>
        <dbReference type="Proteomes" id="UP001314170"/>
    </source>
</evidence>
<protein>
    <submittedName>
        <fullName evidence="3">Uncharacterized protein</fullName>
    </submittedName>
</protein>
<reference evidence="3 4" key="1">
    <citation type="submission" date="2024-01" db="EMBL/GenBank/DDBJ databases">
        <authorList>
            <person name="Waweru B."/>
        </authorList>
    </citation>
    <scope>NUCLEOTIDE SEQUENCE [LARGE SCALE GENOMIC DNA]</scope>
</reference>
<evidence type="ECO:0000256" key="2">
    <source>
        <dbReference type="SAM" id="MobiDB-lite"/>
    </source>
</evidence>
<organism evidence="3 4">
    <name type="scientific">Dovyalis caffra</name>
    <dbReference type="NCBI Taxonomy" id="77055"/>
    <lineage>
        <taxon>Eukaryota</taxon>
        <taxon>Viridiplantae</taxon>
        <taxon>Streptophyta</taxon>
        <taxon>Embryophyta</taxon>
        <taxon>Tracheophyta</taxon>
        <taxon>Spermatophyta</taxon>
        <taxon>Magnoliopsida</taxon>
        <taxon>eudicotyledons</taxon>
        <taxon>Gunneridae</taxon>
        <taxon>Pentapetalae</taxon>
        <taxon>rosids</taxon>
        <taxon>fabids</taxon>
        <taxon>Malpighiales</taxon>
        <taxon>Salicaceae</taxon>
        <taxon>Flacourtieae</taxon>
        <taxon>Dovyalis</taxon>
    </lineage>
</organism>